<gene>
    <name evidence="1" type="ORF">Daesc_007551</name>
</gene>
<organism evidence="1 2">
    <name type="scientific">Daldinia eschscholtzii</name>
    <dbReference type="NCBI Taxonomy" id="292717"/>
    <lineage>
        <taxon>Eukaryota</taxon>
        <taxon>Fungi</taxon>
        <taxon>Dikarya</taxon>
        <taxon>Ascomycota</taxon>
        <taxon>Pezizomycotina</taxon>
        <taxon>Sordariomycetes</taxon>
        <taxon>Xylariomycetidae</taxon>
        <taxon>Xylariales</taxon>
        <taxon>Hypoxylaceae</taxon>
        <taxon>Daldinia</taxon>
    </lineage>
</organism>
<evidence type="ECO:0000313" key="2">
    <source>
        <dbReference type="Proteomes" id="UP001369815"/>
    </source>
</evidence>
<dbReference type="EMBL" id="JBANMG010000007">
    <property type="protein sequence ID" value="KAK6951022.1"/>
    <property type="molecule type" value="Genomic_DNA"/>
</dbReference>
<comment type="caution">
    <text evidence="1">The sequence shown here is derived from an EMBL/GenBank/DDBJ whole genome shotgun (WGS) entry which is preliminary data.</text>
</comment>
<dbReference type="Proteomes" id="UP001369815">
    <property type="component" value="Unassembled WGS sequence"/>
</dbReference>
<sequence>MNPNKMSPIQPDLQIYYSMETLEGIPAKTMALLEVARDCPGAIDNPVVESTLREALQQIWAKLLVNPRYVMSRDEFAIFNFFQGVELDEQMAKIAAEARANYWNHTWGEYKQ</sequence>
<reference evidence="1 2" key="1">
    <citation type="journal article" date="2024" name="Front Chem Biol">
        <title>Unveiling the potential of Daldinia eschscholtzii MFLUCC 19-0629 through bioactivity and bioinformatics studies for enhanced sustainable agriculture production.</title>
        <authorList>
            <person name="Brooks S."/>
            <person name="Weaver J.A."/>
            <person name="Klomchit A."/>
            <person name="Alharthi S.A."/>
            <person name="Onlamun T."/>
            <person name="Nurani R."/>
            <person name="Vong T.K."/>
            <person name="Alberti F."/>
            <person name="Greco C."/>
        </authorList>
    </citation>
    <scope>NUCLEOTIDE SEQUENCE [LARGE SCALE GENOMIC DNA]</scope>
    <source>
        <strain evidence="1">MFLUCC 19-0629</strain>
    </source>
</reference>
<accession>A0AAX6MFS9</accession>
<dbReference type="AlphaFoldDB" id="A0AAX6MFS9"/>
<protein>
    <submittedName>
        <fullName evidence="1">Uncharacterized protein</fullName>
    </submittedName>
</protein>
<name>A0AAX6MFS9_9PEZI</name>
<proteinExistence type="predicted"/>
<evidence type="ECO:0000313" key="1">
    <source>
        <dbReference type="EMBL" id="KAK6951022.1"/>
    </source>
</evidence>
<keyword evidence="2" id="KW-1185">Reference proteome</keyword>